<dbReference type="OrthoDB" id="9758757at2"/>
<evidence type="ECO:0000256" key="1">
    <source>
        <dbReference type="ARBA" id="ARBA00004651"/>
    </source>
</evidence>
<dbReference type="Gene3D" id="1.20.1640.10">
    <property type="entry name" value="Multidrug efflux transporter AcrB transmembrane domain"/>
    <property type="match status" value="2"/>
</dbReference>
<organism evidence="9 10">
    <name type="scientific">Flavobacterium supellecticarium</name>
    <dbReference type="NCBI Taxonomy" id="2565924"/>
    <lineage>
        <taxon>Bacteria</taxon>
        <taxon>Pseudomonadati</taxon>
        <taxon>Bacteroidota</taxon>
        <taxon>Flavobacteriia</taxon>
        <taxon>Flavobacteriales</taxon>
        <taxon>Flavobacteriaceae</taxon>
        <taxon>Flavobacterium</taxon>
    </lineage>
</organism>
<dbReference type="InterPro" id="IPR004763">
    <property type="entry name" value="CusA-like"/>
</dbReference>
<evidence type="ECO:0000256" key="3">
    <source>
        <dbReference type="ARBA" id="ARBA00022448"/>
    </source>
</evidence>
<feature type="transmembrane region" description="Helical" evidence="8">
    <location>
        <begin position="392"/>
        <end position="415"/>
    </location>
</feature>
<feature type="transmembrane region" description="Helical" evidence="8">
    <location>
        <begin position="903"/>
        <end position="922"/>
    </location>
</feature>
<dbReference type="SUPFAM" id="SSF82866">
    <property type="entry name" value="Multidrug efflux transporter AcrB transmembrane domain"/>
    <property type="match status" value="2"/>
</dbReference>
<dbReference type="GO" id="GO:0042910">
    <property type="term" value="F:xenobiotic transmembrane transporter activity"/>
    <property type="evidence" value="ECO:0007669"/>
    <property type="project" value="TreeGrafter"/>
</dbReference>
<dbReference type="Pfam" id="PF00873">
    <property type="entry name" value="ACR_tran"/>
    <property type="match status" value="1"/>
</dbReference>
<feature type="transmembrane region" description="Helical" evidence="8">
    <location>
        <begin position="977"/>
        <end position="996"/>
    </location>
</feature>
<dbReference type="SUPFAM" id="SSF82714">
    <property type="entry name" value="Multidrug efflux transporter AcrB TolC docking domain, DN and DC subdomains"/>
    <property type="match status" value="2"/>
</dbReference>
<evidence type="ECO:0000256" key="7">
    <source>
        <dbReference type="ARBA" id="ARBA00023136"/>
    </source>
</evidence>
<keyword evidence="6 8" id="KW-1133">Transmembrane helix</keyword>
<feature type="transmembrane region" description="Helical" evidence="8">
    <location>
        <begin position="536"/>
        <end position="556"/>
    </location>
</feature>
<reference evidence="9 10" key="1">
    <citation type="submission" date="2019-04" db="EMBL/GenBank/DDBJ databases">
        <title>Flavobacterium sp. nov. isolated from construction timber.</title>
        <authorList>
            <person name="Lin S.-Y."/>
            <person name="Chang C.-T."/>
            <person name="Young C.-C."/>
        </authorList>
    </citation>
    <scope>NUCLEOTIDE SEQUENCE [LARGE SCALE GENOMIC DNA]</scope>
    <source>
        <strain evidence="9 10">CC-CTC003</strain>
    </source>
</reference>
<dbReference type="EMBL" id="SSNZ01000001">
    <property type="protein sequence ID" value="THF53331.1"/>
    <property type="molecule type" value="Genomic_DNA"/>
</dbReference>
<evidence type="ECO:0000256" key="5">
    <source>
        <dbReference type="ARBA" id="ARBA00022692"/>
    </source>
</evidence>
<feature type="transmembrane region" description="Helical" evidence="8">
    <location>
        <begin position="366"/>
        <end position="386"/>
    </location>
</feature>
<keyword evidence="7 8" id="KW-0472">Membrane</keyword>
<protein>
    <submittedName>
        <fullName evidence="9">CusA/CzcA family heavy metal efflux RND transporter</fullName>
    </submittedName>
</protein>
<dbReference type="PANTHER" id="PTHR32063">
    <property type="match status" value="1"/>
</dbReference>
<dbReference type="Gene3D" id="3.30.70.1440">
    <property type="entry name" value="Multidrug efflux transporter AcrB pore domain"/>
    <property type="match status" value="1"/>
</dbReference>
<dbReference type="InterPro" id="IPR027463">
    <property type="entry name" value="AcrB_DN_DC_subdom"/>
</dbReference>
<evidence type="ECO:0000313" key="9">
    <source>
        <dbReference type="EMBL" id="THF53331.1"/>
    </source>
</evidence>
<feature type="transmembrane region" description="Helical" evidence="8">
    <location>
        <begin position="343"/>
        <end position="359"/>
    </location>
</feature>
<dbReference type="Proteomes" id="UP000307507">
    <property type="component" value="Unassembled WGS sequence"/>
</dbReference>
<name>A0A4S4A4E2_9FLAO</name>
<feature type="transmembrane region" description="Helical" evidence="8">
    <location>
        <begin position="1052"/>
        <end position="1068"/>
    </location>
</feature>
<keyword evidence="10" id="KW-1185">Reference proteome</keyword>
<proteinExistence type="inferred from homology"/>
<accession>A0A4S4A4E2</accession>
<evidence type="ECO:0000256" key="6">
    <source>
        <dbReference type="ARBA" id="ARBA00022989"/>
    </source>
</evidence>
<comment type="subcellular location">
    <subcellularLocation>
        <location evidence="1">Cell membrane</location>
        <topology evidence="1">Multi-pass membrane protein</topology>
    </subcellularLocation>
</comment>
<evidence type="ECO:0000256" key="4">
    <source>
        <dbReference type="ARBA" id="ARBA00022475"/>
    </source>
</evidence>
<dbReference type="InterPro" id="IPR001036">
    <property type="entry name" value="Acrflvin-R"/>
</dbReference>
<feature type="transmembrane region" description="Helical" evidence="8">
    <location>
        <begin position="482"/>
        <end position="505"/>
    </location>
</feature>
<keyword evidence="4" id="KW-1003">Cell membrane</keyword>
<dbReference type="Gene3D" id="3.30.70.1430">
    <property type="entry name" value="Multidrug efflux transporter AcrB pore domain"/>
    <property type="match status" value="2"/>
</dbReference>
<dbReference type="SUPFAM" id="SSF82693">
    <property type="entry name" value="Multidrug efflux transporter AcrB pore domain, PN1, PN2, PC1 and PC2 subdomains"/>
    <property type="match status" value="2"/>
</dbReference>
<comment type="caution">
    <text evidence="9">The sequence shown here is derived from an EMBL/GenBank/DDBJ whole genome shotgun (WGS) entry which is preliminary data.</text>
</comment>
<dbReference type="GO" id="GO:0005886">
    <property type="term" value="C:plasma membrane"/>
    <property type="evidence" value="ECO:0007669"/>
    <property type="project" value="UniProtKB-SubCell"/>
</dbReference>
<dbReference type="PRINTS" id="PR00702">
    <property type="entry name" value="ACRIFLAVINRP"/>
</dbReference>
<keyword evidence="3" id="KW-0813">Transport</keyword>
<keyword evidence="5 8" id="KW-0812">Transmembrane</keyword>
<sequence length="1459" mass="162042">MLTKIIQFSVKNKLAIGIFMLLWVVYGSYEVTRLPIDAVPDITNNQVQIITTAPALGAEDVERLITFPIEQAISNIPKLKESRSISRFGLSVVTVVFDEKADVYWARQQVTERLQQVAIDENANRPEMAPVTTGLGEIYQYVLKPQKGFESKYSLADLRTIQDWTVRRQLLGTPGIADVATFGGKLKQYEVAVNPARLKAHNLTISDVFTALNRSNQNTGGAYIEKGPTVSYIRSVGLARDIKDIENIVIKSTQAGTPVLVKNIAEVKLAAAIRYGALTTDDRGEAVGGIVMMLKGENASNVIDNVKNKVSEIEKILPEGLTIEPFLDRTKMVDNAIGTVEKNLIEGALIVVLVLVLFLGNLRAGLIVASVIPLSMLFAICMMNAFGVSGNLMSLGALDFGLIVDGAVIIVEAILHHLHSEKKYQLRTDISQQEMDQEVTGSASRMMNAAVFGQIIILIVYLPILSLQGIEGKMFKPMAQTVAFAILGAFILSLTYVPMVSALFISKKVNHQPNISDKIMTRLEAGYEKLLSRALIFRKGIIAVAIVLFSLAVLLFTRMGGEFIPQLEEGDFAVETRLLLGTNLTTTTETIQKISVALKERYPEVNRVVSRIGSAEIPTDPMPIEGGDMIIVLKNKSEWTSAASFSELAEKMAATVQEVAPGVTTGFQFPVQMRFNELMTGAKQDVVCKIYGENLDKLAQYADQLGAISRSVKGTADLYVEKVTGMPQIVIDYNWAEMAKYGLYVQDINRTVNAAFAGAMAGNIYEGEKRFDLVVRVDATGRSDINDVRNLLVATASGAQIPLYQVASVQEVEGPNQIQREDAKRRIIVGFNVRGRDVQSIVNELQQKVNTQIKFDPGYYVTYGGAFENLQQAKSRLGVAVPVALLLIFGLLYFAFRSFKEGIIIFTAIPLSAIGGVFALTLRDMPFSISAGVGFIALFGVAVLNGIVLISEFNRIRKQGEITDPLQLIINGTKNRLRPVLMTAAVASLGFLPMALSNGAGAEVQRPLATVVIGGLLTATLLTLFVLPAIYLMTYHTKQFQKKMKKSKNNNLILFLFGFLISGGLWAQEMVPVSLDQSVAIAIKNNKRIRAARHNEQSKEWLRQSAYDIPKTNIDVDYGQFNSQFKDNRFGISQTFNFPTVYSRQKKALTEGFRAAQAQTQLTEQELKAQVRLWYYELIWLQHKKALLQYADSIYRLMEEKSKLRFKVGETNILERSASQSARQFYTNQFNMINQDIAIAQRSFNTVLQDSIVYVPEVSIIKMDEKGRFEKSSAENLPAVKLSQYEAESARWRWKTERARMLPDITLGYNNLSITGFQTNASGQEVYYDSNQRFSYINAGISLPLFFGSQSARSKAAKAEWDYYKTQAEAIKTELSAQQLNAAKELEKFRESLQYYESQGLENAQTIIDAANSQLNNGDIDYLQWVLVVNQAITIKNEYLDTVNNYNKAVIRVQSLNNL</sequence>
<feature type="transmembrane region" description="Helical" evidence="8">
    <location>
        <begin position="1008"/>
        <end position="1032"/>
    </location>
</feature>
<feature type="transmembrane region" description="Helical" evidence="8">
    <location>
        <begin position="928"/>
        <end position="950"/>
    </location>
</feature>
<dbReference type="Gene3D" id="3.30.2090.10">
    <property type="entry name" value="Multidrug efflux transporter AcrB TolC docking domain, DN and DC subdomains"/>
    <property type="match status" value="2"/>
</dbReference>
<feature type="transmembrane region" description="Helical" evidence="8">
    <location>
        <begin position="449"/>
        <end position="470"/>
    </location>
</feature>
<dbReference type="GO" id="GO:0015562">
    <property type="term" value="F:efflux transmembrane transporter activity"/>
    <property type="evidence" value="ECO:0007669"/>
    <property type="project" value="InterPro"/>
</dbReference>
<dbReference type="Gene3D" id="1.20.1600.10">
    <property type="entry name" value="Outer membrane efflux proteins (OEP)"/>
    <property type="match status" value="1"/>
</dbReference>
<dbReference type="GO" id="GO:0008324">
    <property type="term" value="F:monoatomic cation transmembrane transporter activity"/>
    <property type="evidence" value="ECO:0007669"/>
    <property type="project" value="InterPro"/>
</dbReference>
<dbReference type="Gene3D" id="3.30.70.1320">
    <property type="entry name" value="Multidrug efflux transporter AcrB pore domain like"/>
    <property type="match status" value="1"/>
</dbReference>
<dbReference type="RefSeq" id="WP_136401854.1">
    <property type="nucleotide sequence ID" value="NZ_SSNZ01000001.1"/>
</dbReference>
<evidence type="ECO:0000256" key="2">
    <source>
        <dbReference type="ARBA" id="ARBA00010942"/>
    </source>
</evidence>
<dbReference type="NCBIfam" id="TIGR00914">
    <property type="entry name" value="2A0601"/>
    <property type="match status" value="1"/>
</dbReference>
<evidence type="ECO:0000313" key="10">
    <source>
        <dbReference type="Proteomes" id="UP000307507"/>
    </source>
</evidence>
<gene>
    <name evidence="9" type="ORF">E6C50_03775</name>
</gene>
<comment type="similarity">
    <text evidence="2">Belongs to the resistance-nodulation-cell division (RND) (TC 2.A.6) family.</text>
</comment>
<dbReference type="SUPFAM" id="SSF56954">
    <property type="entry name" value="Outer membrane efflux proteins (OEP)"/>
    <property type="match status" value="1"/>
</dbReference>
<evidence type="ECO:0000256" key="8">
    <source>
        <dbReference type="SAM" id="Phobius"/>
    </source>
</evidence>
<feature type="transmembrane region" description="Helical" evidence="8">
    <location>
        <begin position="877"/>
        <end position="896"/>
    </location>
</feature>
<dbReference type="PANTHER" id="PTHR32063:SF24">
    <property type="entry name" value="CATION EFFLUX SYSTEM (ACRB_ACRD_ACRF FAMILY)"/>
    <property type="match status" value="1"/>
</dbReference>